<proteinExistence type="predicted"/>
<comment type="caution">
    <text evidence="1">The sequence shown here is derived from an EMBL/GenBank/DDBJ whole genome shotgun (WGS) entry which is preliminary data.</text>
</comment>
<accession>A0A5J4SQV5</accession>
<reference evidence="1" key="1">
    <citation type="submission" date="2019-03" db="EMBL/GenBank/DDBJ databases">
        <title>Single cell metagenomics reveals metabolic interactions within the superorganism composed of flagellate Streblomastix strix and complex community of Bacteroidetes bacteria on its surface.</title>
        <authorList>
            <person name="Treitli S.C."/>
            <person name="Kolisko M."/>
            <person name="Husnik F."/>
            <person name="Keeling P."/>
            <person name="Hampl V."/>
        </authorList>
    </citation>
    <scope>NUCLEOTIDE SEQUENCE</scope>
    <source>
        <strain evidence="1">STM</strain>
    </source>
</reference>
<protein>
    <submittedName>
        <fullName evidence="1">Uncharacterized protein</fullName>
    </submittedName>
</protein>
<dbReference type="EMBL" id="SNRY01000064">
    <property type="protein sequence ID" value="KAA6348629.1"/>
    <property type="molecule type" value="Genomic_DNA"/>
</dbReference>
<evidence type="ECO:0000313" key="1">
    <source>
        <dbReference type="EMBL" id="KAA6348629.1"/>
    </source>
</evidence>
<gene>
    <name evidence="1" type="ORF">EZS27_003958</name>
</gene>
<organism evidence="1">
    <name type="scientific">termite gut metagenome</name>
    <dbReference type="NCBI Taxonomy" id="433724"/>
    <lineage>
        <taxon>unclassified sequences</taxon>
        <taxon>metagenomes</taxon>
        <taxon>organismal metagenomes</taxon>
    </lineage>
</organism>
<dbReference type="AlphaFoldDB" id="A0A5J4SQV5"/>
<sequence length="59" mass="7099">MAKEKNSLVGKFREEGNLVFYMLMRQVVCIDCRHFYNPKTKPLVLNKVQQPDFCNMFIW</sequence>
<name>A0A5J4SQV5_9ZZZZ</name>